<comment type="caution">
    <text evidence="1">The sequence shown here is derived from an EMBL/GenBank/DDBJ whole genome shotgun (WGS) entry which is preliminary data.</text>
</comment>
<reference evidence="1" key="1">
    <citation type="submission" date="2020-11" db="EMBL/GenBank/DDBJ databases">
        <authorList>
            <consortium name="DOE Joint Genome Institute"/>
            <person name="Ahrendt S."/>
            <person name="Riley R."/>
            <person name="Andreopoulos W."/>
            <person name="Labutti K."/>
            <person name="Pangilinan J."/>
            <person name="Ruiz-Duenas F.J."/>
            <person name="Barrasa J.M."/>
            <person name="Sanchez-Garcia M."/>
            <person name="Camarero S."/>
            <person name="Miyauchi S."/>
            <person name="Serrano A."/>
            <person name="Linde D."/>
            <person name="Babiker R."/>
            <person name="Drula E."/>
            <person name="Ayuso-Fernandez I."/>
            <person name="Pacheco R."/>
            <person name="Padilla G."/>
            <person name="Ferreira P."/>
            <person name="Barriuso J."/>
            <person name="Kellner H."/>
            <person name="Castanera R."/>
            <person name="Alfaro M."/>
            <person name="Ramirez L."/>
            <person name="Pisabarro A.G."/>
            <person name="Kuo A."/>
            <person name="Tritt A."/>
            <person name="Lipzen A."/>
            <person name="He G."/>
            <person name="Yan M."/>
            <person name="Ng V."/>
            <person name="Cullen D."/>
            <person name="Martin F."/>
            <person name="Rosso M.-N."/>
            <person name="Henrissat B."/>
            <person name="Hibbett D."/>
            <person name="Martinez A.T."/>
            <person name="Grigoriev I.V."/>
        </authorList>
    </citation>
    <scope>NUCLEOTIDE SEQUENCE</scope>
    <source>
        <strain evidence="1">CBS 506.95</strain>
    </source>
</reference>
<organism evidence="1 2">
    <name type="scientific">Crepidotus variabilis</name>
    <dbReference type="NCBI Taxonomy" id="179855"/>
    <lineage>
        <taxon>Eukaryota</taxon>
        <taxon>Fungi</taxon>
        <taxon>Dikarya</taxon>
        <taxon>Basidiomycota</taxon>
        <taxon>Agaricomycotina</taxon>
        <taxon>Agaricomycetes</taxon>
        <taxon>Agaricomycetidae</taxon>
        <taxon>Agaricales</taxon>
        <taxon>Agaricineae</taxon>
        <taxon>Crepidotaceae</taxon>
        <taxon>Crepidotus</taxon>
    </lineage>
</organism>
<evidence type="ECO:0000313" key="1">
    <source>
        <dbReference type="EMBL" id="KAF9521668.1"/>
    </source>
</evidence>
<protein>
    <recommendedName>
        <fullName evidence="3">F-box domain-containing protein</fullName>
    </recommendedName>
</protein>
<sequence>MPYTSSITLPLELWESIIDILPLDTYEGQYSLCNCLLVSKGFFLRSRSRLFARADLRPSYGRRLKAFRKLLEFKGNVEGGLAGYPSLIGSVKSVKIVWPYQAFHQLGVESATVVGLVYGDDIVAILLILAENQMVGELELYFLRTTTFAEIQTSSGVHQALRAIIDSPSFEKLSIDSLHDVPFQVFNIWRIKELDISNVTFLEANPEATSLEPCTTLLSKDEPQLRAFIYMLGNPLHSMWLCSPSLFSDLHTLTLNFDFNPSLSEVESNILLNALLVISHTLHTLDFRMDYPETVLETFSPSLNHLNALHQLRFTILAVGEMNADQPSLIFEQTPEDVRTLEAKAGSSHSCPGGYLLVCFSRNQHAVQIQV</sequence>
<name>A0A9P6E371_9AGAR</name>
<dbReference type="Proteomes" id="UP000807306">
    <property type="component" value="Unassembled WGS sequence"/>
</dbReference>
<evidence type="ECO:0008006" key="3">
    <source>
        <dbReference type="Google" id="ProtNLM"/>
    </source>
</evidence>
<accession>A0A9P6E371</accession>
<dbReference type="OrthoDB" id="3071370at2759"/>
<dbReference type="AlphaFoldDB" id="A0A9P6E371"/>
<dbReference type="EMBL" id="MU158005">
    <property type="protein sequence ID" value="KAF9521668.1"/>
    <property type="molecule type" value="Genomic_DNA"/>
</dbReference>
<gene>
    <name evidence="1" type="ORF">CPB83DRAFT_865357</name>
</gene>
<keyword evidence="2" id="KW-1185">Reference proteome</keyword>
<proteinExistence type="predicted"/>
<evidence type="ECO:0000313" key="2">
    <source>
        <dbReference type="Proteomes" id="UP000807306"/>
    </source>
</evidence>